<keyword evidence="5" id="KW-0732">Signal</keyword>
<sequence length="409" mass="43500">MRFPAPAARRAALSPFLGRLLAGALLGLTLSSPAALAQFGPQGPPAVGVLAVERRPVRESTEFVGRVEAQNRVDLRARVTGFLQERAFREGQEVTEGQVLFRLERPPFEAEVARAQAQVASAQAELQNANSALARARDLVRSAAGTQVRVEEATAAQRTAQANLLAAQAQLRVAEINQGYTEVKAPFAGKIGRSTFSVGAVVGPSSDPLATIVSQDPMRVSFPVNLRTGTELRDRYAGRGGADATRVRIRLITGEIYDEVGRIAFIDPQVDRNTDTILVRALIPNPPRGQANSDGSVDRALIDGMFVNVFVEGAQPVPLVVIPRSAVLQDQQGSYVWVLDAENRAGRRPLTLGRSIADQVVVEAGLETGERVVVEGVQRVRPGQPVQPGPASAPIRPPGAAPAPAGRQG</sequence>
<reference evidence="9 10" key="1">
    <citation type="submission" date="2020-03" db="EMBL/GenBank/DDBJ databases">
        <title>Roseomonas selenitidurans sp. nov. isolated from urban soil.</title>
        <authorList>
            <person name="Liu H."/>
        </authorList>
    </citation>
    <scope>NUCLEOTIDE SEQUENCE [LARGE SCALE GENOMIC DNA]</scope>
    <source>
        <strain evidence="9 10">BU-1</strain>
    </source>
</reference>
<dbReference type="Gene3D" id="2.40.30.170">
    <property type="match status" value="1"/>
</dbReference>
<dbReference type="Pfam" id="PF25917">
    <property type="entry name" value="BSH_RND"/>
    <property type="match status" value="1"/>
</dbReference>
<feature type="signal peptide" evidence="5">
    <location>
        <begin position="1"/>
        <end position="37"/>
    </location>
</feature>
<gene>
    <name evidence="9" type="ORF">HEQ75_08960</name>
</gene>
<dbReference type="Pfam" id="PF25944">
    <property type="entry name" value="Beta-barrel_RND"/>
    <property type="match status" value="1"/>
</dbReference>
<protein>
    <submittedName>
        <fullName evidence="9">Efflux RND transporter periplasmic adaptor subunit</fullName>
    </submittedName>
</protein>
<evidence type="ECO:0000256" key="5">
    <source>
        <dbReference type="SAM" id="SignalP"/>
    </source>
</evidence>
<dbReference type="InterPro" id="IPR058627">
    <property type="entry name" value="MdtA-like_C"/>
</dbReference>
<dbReference type="Gene3D" id="2.40.420.20">
    <property type="match status" value="1"/>
</dbReference>
<dbReference type="InterPro" id="IPR058625">
    <property type="entry name" value="MdtA-like_BSH"/>
</dbReference>
<feature type="chain" id="PRO_5045382110" evidence="5">
    <location>
        <begin position="38"/>
        <end position="409"/>
    </location>
</feature>
<dbReference type="SUPFAM" id="SSF111369">
    <property type="entry name" value="HlyD-like secretion proteins"/>
    <property type="match status" value="1"/>
</dbReference>
<keyword evidence="3" id="KW-0175">Coiled coil</keyword>
<evidence type="ECO:0000313" key="10">
    <source>
        <dbReference type="Proteomes" id="UP000787635"/>
    </source>
</evidence>
<evidence type="ECO:0000259" key="7">
    <source>
        <dbReference type="Pfam" id="PF25944"/>
    </source>
</evidence>
<comment type="subcellular location">
    <subcellularLocation>
        <location evidence="1">Cell envelope</location>
    </subcellularLocation>
</comment>
<evidence type="ECO:0000256" key="1">
    <source>
        <dbReference type="ARBA" id="ARBA00004196"/>
    </source>
</evidence>
<proteinExistence type="inferred from homology"/>
<dbReference type="EMBL" id="JAAVNE010000011">
    <property type="protein sequence ID" value="NKC30992.1"/>
    <property type="molecule type" value="Genomic_DNA"/>
</dbReference>
<dbReference type="Gene3D" id="2.40.50.100">
    <property type="match status" value="1"/>
</dbReference>
<name>A0ABX1E1G0_9PROT</name>
<evidence type="ECO:0000256" key="4">
    <source>
        <dbReference type="SAM" id="MobiDB-lite"/>
    </source>
</evidence>
<dbReference type="InterPro" id="IPR006143">
    <property type="entry name" value="RND_pump_MFP"/>
</dbReference>
<evidence type="ECO:0000256" key="3">
    <source>
        <dbReference type="SAM" id="Coils"/>
    </source>
</evidence>
<evidence type="ECO:0000259" key="6">
    <source>
        <dbReference type="Pfam" id="PF25917"/>
    </source>
</evidence>
<dbReference type="NCBIfam" id="TIGR01730">
    <property type="entry name" value="RND_mfp"/>
    <property type="match status" value="1"/>
</dbReference>
<comment type="similarity">
    <text evidence="2">Belongs to the membrane fusion protein (MFP) (TC 8.A.1) family.</text>
</comment>
<dbReference type="Gene3D" id="1.10.287.470">
    <property type="entry name" value="Helix hairpin bin"/>
    <property type="match status" value="1"/>
</dbReference>
<feature type="coiled-coil region" evidence="3">
    <location>
        <begin position="112"/>
        <end position="139"/>
    </location>
</feature>
<evidence type="ECO:0000256" key="2">
    <source>
        <dbReference type="ARBA" id="ARBA00009477"/>
    </source>
</evidence>
<dbReference type="Pfam" id="PF25967">
    <property type="entry name" value="RND-MFP_C"/>
    <property type="match status" value="1"/>
</dbReference>
<dbReference type="PANTHER" id="PTHR30158">
    <property type="entry name" value="ACRA/E-RELATED COMPONENT OF DRUG EFFLUX TRANSPORTER"/>
    <property type="match status" value="1"/>
</dbReference>
<dbReference type="Proteomes" id="UP000787635">
    <property type="component" value="Unassembled WGS sequence"/>
</dbReference>
<keyword evidence="10" id="KW-1185">Reference proteome</keyword>
<feature type="region of interest" description="Disordered" evidence="4">
    <location>
        <begin position="380"/>
        <end position="409"/>
    </location>
</feature>
<organism evidence="9 10">
    <name type="scientific">Falsiroseomonas selenitidurans</name>
    <dbReference type="NCBI Taxonomy" id="2716335"/>
    <lineage>
        <taxon>Bacteria</taxon>
        <taxon>Pseudomonadati</taxon>
        <taxon>Pseudomonadota</taxon>
        <taxon>Alphaproteobacteria</taxon>
        <taxon>Acetobacterales</taxon>
        <taxon>Roseomonadaceae</taxon>
        <taxon>Falsiroseomonas</taxon>
    </lineage>
</organism>
<feature type="domain" description="Multidrug resistance protein MdtA-like beta-barrel" evidence="7">
    <location>
        <begin position="244"/>
        <end position="311"/>
    </location>
</feature>
<comment type="caution">
    <text evidence="9">The sequence shown here is derived from an EMBL/GenBank/DDBJ whole genome shotgun (WGS) entry which is preliminary data.</text>
</comment>
<feature type="domain" description="Multidrug resistance protein MdtA-like barrel-sandwich hybrid" evidence="6">
    <location>
        <begin position="71"/>
        <end position="203"/>
    </location>
</feature>
<evidence type="ECO:0000259" key="8">
    <source>
        <dbReference type="Pfam" id="PF25967"/>
    </source>
</evidence>
<dbReference type="PANTHER" id="PTHR30158:SF3">
    <property type="entry name" value="MULTIDRUG EFFLUX PUMP SUBUNIT ACRA-RELATED"/>
    <property type="match status" value="1"/>
</dbReference>
<dbReference type="InterPro" id="IPR058626">
    <property type="entry name" value="MdtA-like_b-barrel"/>
</dbReference>
<evidence type="ECO:0000313" key="9">
    <source>
        <dbReference type="EMBL" id="NKC30992.1"/>
    </source>
</evidence>
<feature type="domain" description="Multidrug resistance protein MdtA-like C-terminal permuted SH3" evidence="8">
    <location>
        <begin position="320"/>
        <end position="379"/>
    </location>
</feature>
<accession>A0ABX1E1G0</accession>